<dbReference type="SUPFAM" id="SSF55874">
    <property type="entry name" value="ATPase domain of HSP90 chaperone/DNA topoisomerase II/histidine kinase"/>
    <property type="match status" value="1"/>
</dbReference>
<comment type="subcellular location">
    <subcellularLocation>
        <location evidence="3">Cell membrane</location>
    </subcellularLocation>
</comment>
<dbReference type="InterPro" id="IPR003661">
    <property type="entry name" value="HisK_dim/P_dom"/>
</dbReference>
<evidence type="ECO:0000256" key="6">
    <source>
        <dbReference type="ARBA" id="ARBA00022679"/>
    </source>
</evidence>
<dbReference type="GO" id="GO:0005886">
    <property type="term" value="C:plasma membrane"/>
    <property type="evidence" value="ECO:0007669"/>
    <property type="project" value="UniProtKB-SubCell"/>
</dbReference>
<feature type="domain" description="HAMP" evidence="14">
    <location>
        <begin position="284"/>
        <end position="337"/>
    </location>
</feature>
<feature type="transmembrane region" description="Helical" evidence="12">
    <location>
        <begin position="119"/>
        <end position="142"/>
    </location>
</feature>
<dbReference type="GO" id="GO:0000155">
    <property type="term" value="F:phosphorelay sensor kinase activity"/>
    <property type="evidence" value="ECO:0007669"/>
    <property type="project" value="InterPro"/>
</dbReference>
<dbReference type="EC" id="2.7.13.3" evidence="4"/>
<name>I7JWB7_9CORY</name>
<dbReference type="FunFam" id="3.30.565.10:FF:000006">
    <property type="entry name" value="Sensor histidine kinase WalK"/>
    <property type="match status" value="1"/>
</dbReference>
<dbReference type="InterPro" id="IPR036890">
    <property type="entry name" value="HATPase_C_sf"/>
</dbReference>
<dbReference type="InterPro" id="IPR003594">
    <property type="entry name" value="HATPase_dom"/>
</dbReference>
<keyword evidence="10" id="KW-0902">Two-component regulatory system</keyword>
<dbReference type="AlphaFoldDB" id="I7JWB7"/>
<keyword evidence="11 12" id="KW-0472">Membrane</keyword>
<comment type="caution">
    <text evidence="15">The sequence shown here is derived from an EMBL/GenBank/DDBJ whole genome shotgun (WGS) entry which is preliminary data.</text>
</comment>
<dbReference type="PANTHER" id="PTHR45436">
    <property type="entry name" value="SENSOR HISTIDINE KINASE YKOH"/>
    <property type="match status" value="1"/>
</dbReference>
<dbReference type="Pfam" id="PF00512">
    <property type="entry name" value="HisKA"/>
    <property type="match status" value="1"/>
</dbReference>
<dbReference type="SMART" id="SM00388">
    <property type="entry name" value="HisKA"/>
    <property type="match status" value="1"/>
</dbReference>
<dbReference type="PROSITE" id="PS50109">
    <property type="entry name" value="HIS_KIN"/>
    <property type="match status" value="1"/>
</dbReference>
<keyword evidence="6 15" id="KW-0808">Transferase</keyword>
<evidence type="ECO:0000256" key="10">
    <source>
        <dbReference type="ARBA" id="ARBA00023012"/>
    </source>
</evidence>
<dbReference type="InterPro" id="IPR004358">
    <property type="entry name" value="Sig_transdc_His_kin-like_C"/>
</dbReference>
<dbReference type="FunFam" id="1.10.287.130:FF:000001">
    <property type="entry name" value="Two-component sensor histidine kinase"/>
    <property type="match status" value="1"/>
</dbReference>
<dbReference type="Gene3D" id="1.10.287.130">
    <property type="match status" value="1"/>
</dbReference>
<evidence type="ECO:0000256" key="7">
    <source>
        <dbReference type="ARBA" id="ARBA00022692"/>
    </source>
</evidence>
<evidence type="ECO:0000256" key="3">
    <source>
        <dbReference type="ARBA" id="ARBA00004236"/>
    </source>
</evidence>
<dbReference type="PANTHER" id="PTHR45436:SF5">
    <property type="entry name" value="SENSOR HISTIDINE KINASE TRCS"/>
    <property type="match status" value="1"/>
</dbReference>
<evidence type="ECO:0000313" key="16">
    <source>
        <dbReference type="Proteomes" id="UP000011016"/>
    </source>
</evidence>
<organism evidence="15 16">
    <name type="scientific">Corynebacterium otitidis ATCC 51513</name>
    <dbReference type="NCBI Taxonomy" id="883169"/>
    <lineage>
        <taxon>Bacteria</taxon>
        <taxon>Bacillati</taxon>
        <taxon>Actinomycetota</taxon>
        <taxon>Actinomycetes</taxon>
        <taxon>Mycobacteriales</taxon>
        <taxon>Corynebacteriaceae</taxon>
        <taxon>Corynebacterium</taxon>
    </lineage>
</organism>
<dbReference type="SUPFAM" id="SSF47384">
    <property type="entry name" value="Homodimeric domain of signal transducing histidine kinase"/>
    <property type="match status" value="1"/>
</dbReference>
<evidence type="ECO:0000256" key="1">
    <source>
        <dbReference type="ARBA" id="ARBA00000085"/>
    </source>
</evidence>
<feature type="domain" description="Histidine kinase" evidence="13">
    <location>
        <begin position="352"/>
        <end position="569"/>
    </location>
</feature>
<keyword evidence="8 15" id="KW-0418">Kinase</keyword>
<evidence type="ECO:0000256" key="8">
    <source>
        <dbReference type="ARBA" id="ARBA00022777"/>
    </source>
</evidence>
<keyword evidence="9 12" id="KW-1133">Transmembrane helix</keyword>
<gene>
    <name evidence="15" type="primary">phoR</name>
    <name evidence="15" type="ORF">BN46_1060</name>
</gene>
<accession>I7JWB7</accession>
<sequence>MALRLRRRRQRRRVLHLLPPQEARAYRPEGRAAHPDRARRRLRAAQAEGAEVAPVLGFGNRGQGAGAQAGDAEGVWGRHGGWGIDGASVESLDELGGRADGSRGPGESDRAFDLRRVPLRVWVVVLIVTISGAGLVVSSLAVTSTMRDVIYSRVDEELQSSMDGWANNSGLFRAGDVELLPPTDYCVIKILPDGSTVLFNGSHGTPSLDQLPPEGAIETLPSAASAPGDEQWRTIVRRDEGITTVVAKSLEQENSILARLMVVQFIISAIVLVILALLAYYLAYRALRPLREVERTAGEIAAGELDKRVPSWPQKTEVGQLSRALNTMLERLQGSLEHSRQREEQMRRFVGDASHELRTPLTSVRGYGELYRAGAIKDADKVLEKIDAESERMSLLVEDLLALTRAEGQRLDLKPVDMLEVGLSVVSSARAAFPERSISLDNRTEGVPVVKGDASRLHQVLLNLVTNGVRHGGEDASVTVRLARGQDENGDREVIVRVVDDGVGMSKEDAAHIFERFYRADQSRSRASGGSGLGLAIAKSLVEQHGGSIAVDSEPGKGSTFTIRLPLLAEDEDADADE</sequence>
<evidence type="ECO:0000256" key="5">
    <source>
        <dbReference type="ARBA" id="ARBA00022553"/>
    </source>
</evidence>
<proteinExistence type="predicted"/>
<evidence type="ECO:0000256" key="11">
    <source>
        <dbReference type="ARBA" id="ARBA00023136"/>
    </source>
</evidence>
<comment type="cofactor">
    <cofactor evidence="2">
        <name>a divalent metal cation</name>
        <dbReference type="ChEBI" id="CHEBI:60240"/>
    </cofactor>
</comment>
<dbReference type="SMART" id="SM00304">
    <property type="entry name" value="HAMP"/>
    <property type="match status" value="1"/>
</dbReference>
<evidence type="ECO:0000256" key="9">
    <source>
        <dbReference type="ARBA" id="ARBA00022989"/>
    </source>
</evidence>
<dbReference type="SUPFAM" id="SSF158472">
    <property type="entry name" value="HAMP domain-like"/>
    <property type="match status" value="1"/>
</dbReference>
<keyword evidence="7 12" id="KW-0812">Transmembrane</keyword>
<dbReference type="InterPro" id="IPR005467">
    <property type="entry name" value="His_kinase_dom"/>
</dbReference>
<dbReference type="CDD" id="cd06225">
    <property type="entry name" value="HAMP"/>
    <property type="match status" value="1"/>
</dbReference>
<dbReference type="InterPro" id="IPR036097">
    <property type="entry name" value="HisK_dim/P_sf"/>
</dbReference>
<dbReference type="InterPro" id="IPR003660">
    <property type="entry name" value="HAMP_dom"/>
</dbReference>
<dbReference type="CDD" id="cd00082">
    <property type="entry name" value="HisKA"/>
    <property type="match status" value="1"/>
</dbReference>
<evidence type="ECO:0000256" key="4">
    <source>
        <dbReference type="ARBA" id="ARBA00012438"/>
    </source>
</evidence>
<protein>
    <recommendedName>
        <fullName evidence="4">histidine kinase</fullName>
        <ecNumber evidence="4">2.7.13.3</ecNumber>
    </recommendedName>
</protein>
<evidence type="ECO:0000256" key="12">
    <source>
        <dbReference type="SAM" id="Phobius"/>
    </source>
</evidence>
<feature type="transmembrane region" description="Helical" evidence="12">
    <location>
        <begin position="256"/>
        <end position="282"/>
    </location>
</feature>
<dbReference type="SMART" id="SM00387">
    <property type="entry name" value="HATPase_c"/>
    <property type="match status" value="1"/>
</dbReference>
<comment type="catalytic activity">
    <reaction evidence="1">
        <text>ATP + protein L-histidine = ADP + protein N-phospho-L-histidine.</text>
        <dbReference type="EC" id="2.7.13.3"/>
    </reaction>
</comment>
<evidence type="ECO:0000313" key="15">
    <source>
        <dbReference type="EMBL" id="CCI83786.1"/>
    </source>
</evidence>
<dbReference type="Proteomes" id="UP000011016">
    <property type="component" value="Unassembled WGS sequence"/>
</dbReference>
<dbReference type="CDD" id="cd16922">
    <property type="entry name" value="HATPase_EvgS-ArcB-TorS-like"/>
    <property type="match status" value="1"/>
</dbReference>
<dbReference type="GO" id="GO:0005509">
    <property type="term" value="F:calcium ion binding"/>
    <property type="evidence" value="ECO:0007669"/>
    <property type="project" value="UniProtKB-ARBA"/>
</dbReference>
<dbReference type="Pfam" id="PF00672">
    <property type="entry name" value="HAMP"/>
    <property type="match status" value="1"/>
</dbReference>
<keyword evidence="5" id="KW-0597">Phosphoprotein</keyword>
<dbReference type="Gene3D" id="6.10.340.10">
    <property type="match status" value="1"/>
</dbReference>
<dbReference type="Gene3D" id="3.30.565.10">
    <property type="entry name" value="Histidine kinase-like ATPase, C-terminal domain"/>
    <property type="match status" value="1"/>
</dbReference>
<reference evidence="15 16" key="1">
    <citation type="journal article" date="2012" name="J. Bacteriol.">
        <title>Draft Genome Sequence of Turicella otitidis ATCC 51513, Isolated from Middle Ear Fluid from a Child with Otitis Media.</title>
        <authorList>
            <person name="Brinkrolf K."/>
            <person name="Schneider J."/>
            <person name="Knecht M."/>
            <person name="Ruckert C."/>
            <person name="Tauch A."/>
        </authorList>
    </citation>
    <scope>NUCLEOTIDE SEQUENCE [LARGE SCALE GENOMIC DNA]</scope>
    <source>
        <strain evidence="15 16">ATCC 51513</strain>
    </source>
</reference>
<evidence type="ECO:0000259" key="14">
    <source>
        <dbReference type="PROSITE" id="PS50885"/>
    </source>
</evidence>
<evidence type="ECO:0000256" key="2">
    <source>
        <dbReference type="ARBA" id="ARBA00001968"/>
    </source>
</evidence>
<dbReference type="PRINTS" id="PR00344">
    <property type="entry name" value="BCTRLSENSOR"/>
</dbReference>
<evidence type="ECO:0000259" key="13">
    <source>
        <dbReference type="PROSITE" id="PS50109"/>
    </source>
</evidence>
<dbReference type="InterPro" id="IPR050428">
    <property type="entry name" value="TCS_sensor_his_kinase"/>
</dbReference>
<dbReference type="EMBL" id="CAJZ01000148">
    <property type="protein sequence ID" value="CCI83786.1"/>
    <property type="molecule type" value="Genomic_DNA"/>
</dbReference>
<dbReference type="Pfam" id="PF02518">
    <property type="entry name" value="HATPase_c"/>
    <property type="match status" value="1"/>
</dbReference>
<dbReference type="PROSITE" id="PS50885">
    <property type="entry name" value="HAMP"/>
    <property type="match status" value="1"/>
</dbReference>